<evidence type="ECO:0000313" key="14">
    <source>
        <dbReference type="Proteomes" id="UP000028725"/>
    </source>
</evidence>
<evidence type="ECO:0000259" key="11">
    <source>
        <dbReference type="Pfam" id="PF03007"/>
    </source>
</evidence>
<reference evidence="13 14" key="1">
    <citation type="submission" date="2014-04" db="EMBL/GenBank/DDBJ databases">
        <title>Genome assembly of Hyalangium minutum DSM 14724.</title>
        <authorList>
            <person name="Sharma G."/>
            <person name="Subramanian S."/>
        </authorList>
    </citation>
    <scope>NUCLEOTIDE SEQUENCE [LARGE SCALE GENOMIC DNA]</scope>
    <source>
        <strain evidence="13 14">DSM 14724</strain>
    </source>
</reference>
<dbReference type="EMBL" id="JMCB01000031">
    <property type="protein sequence ID" value="KFE60137.1"/>
    <property type="molecule type" value="Genomic_DNA"/>
</dbReference>
<dbReference type="EC" id="2.3.1.20" evidence="4"/>
<dbReference type="GO" id="GO:0006071">
    <property type="term" value="P:glycerol metabolic process"/>
    <property type="evidence" value="ECO:0007669"/>
    <property type="project" value="UniProtKB-KW"/>
</dbReference>
<comment type="pathway">
    <text evidence="2">Lipid metabolism.</text>
</comment>
<gene>
    <name evidence="13" type="ORF">DB31_6008</name>
</gene>
<evidence type="ECO:0000256" key="4">
    <source>
        <dbReference type="ARBA" id="ARBA00013244"/>
    </source>
</evidence>
<keyword evidence="14" id="KW-1185">Reference proteome</keyword>
<dbReference type="NCBIfam" id="TIGR02946">
    <property type="entry name" value="acyl_WS_DGAT"/>
    <property type="match status" value="1"/>
</dbReference>
<dbReference type="InterPro" id="IPR023213">
    <property type="entry name" value="CAT-like_dom_sf"/>
</dbReference>
<dbReference type="Pfam" id="PF06974">
    <property type="entry name" value="WS_DGAT_C"/>
    <property type="match status" value="1"/>
</dbReference>
<dbReference type="GO" id="GO:0005886">
    <property type="term" value="C:plasma membrane"/>
    <property type="evidence" value="ECO:0007669"/>
    <property type="project" value="TreeGrafter"/>
</dbReference>
<keyword evidence="5" id="KW-0444">Lipid biosynthesis</keyword>
<name>A0A085VXH4_9BACT</name>
<feature type="domain" description="O-acyltransferase WSD1 C-terminal" evidence="12">
    <location>
        <begin position="312"/>
        <end position="453"/>
    </location>
</feature>
<dbReference type="STRING" id="394096.DB31_6008"/>
<dbReference type="PATRIC" id="fig|394096.3.peg.8726"/>
<keyword evidence="7" id="KW-0319">Glycerol metabolism</keyword>
<dbReference type="UniPathway" id="UPA00282"/>
<proteinExistence type="inferred from homology"/>
<comment type="pathway">
    <text evidence="1">Glycerolipid metabolism; triacylglycerol biosynthesis.</text>
</comment>
<dbReference type="PANTHER" id="PTHR31650:SF1">
    <property type="entry name" value="WAX ESTER SYNTHASE_DIACYLGLYCEROL ACYLTRANSFERASE 4-RELATED"/>
    <property type="match status" value="1"/>
</dbReference>
<dbReference type="InterPro" id="IPR009721">
    <property type="entry name" value="O-acyltransferase_WSD1_C"/>
</dbReference>
<evidence type="ECO:0000256" key="10">
    <source>
        <dbReference type="ARBA" id="ARBA00048109"/>
    </source>
</evidence>
<dbReference type="Proteomes" id="UP000028725">
    <property type="component" value="Unassembled WGS sequence"/>
</dbReference>
<comment type="similarity">
    <text evidence="3">Belongs to the long-chain O-acyltransferase family.</text>
</comment>
<dbReference type="PANTHER" id="PTHR31650">
    <property type="entry name" value="O-ACYLTRANSFERASE (WSD1-LIKE) FAMILY PROTEIN"/>
    <property type="match status" value="1"/>
</dbReference>
<dbReference type="SUPFAM" id="SSF52777">
    <property type="entry name" value="CoA-dependent acyltransferases"/>
    <property type="match status" value="2"/>
</dbReference>
<evidence type="ECO:0000256" key="3">
    <source>
        <dbReference type="ARBA" id="ARBA00009587"/>
    </source>
</evidence>
<keyword evidence="9 13" id="KW-0012">Acyltransferase</keyword>
<accession>A0A085VXH4</accession>
<evidence type="ECO:0000256" key="7">
    <source>
        <dbReference type="ARBA" id="ARBA00022798"/>
    </source>
</evidence>
<dbReference type="AlphaFoldDB" id="A0A085VXH4"/>
<comment type="catalytic activity">
    <reaction evidence="10">
        <text>an acyl-CoA + a 1,2-diacyl-sn-glycerol = a triacyl-sn-glycerol + CoA</text>
        <dbReference type="Rhea" id="RHEA:10868"/>
        <dbReference type="ChEBI" id="CHEBI:17815"/>
        <dbReference type="ChEBI" id="CHEBI:57287"/>
        <dbReference type="ChEBI" id="CHEBI:58342"/>
        <dbReference type="ChEBI" id="CHEBI:64615"/>
        <dbReference type="EC" id="2.3.1.20"/>
    </reaction>
</comment>
<feature type="domain" description="O-acyltransferase WSD1-like N-terminal" evidence="11">
    <location>
        <begin position="6"/>
        <end position="269"/>
    </location>
</feature>
<evidence type="ECO:0000256" key="6">
    <source>
        <dbReference type="ARBA" id="ARBA00022679"/>
    </source>
</evidence>
<protein>
    <recommendedName>
        <fullName evidence="4">diacylglycerol O-acyltransferase</fullName>
        <ecNumber evidence="4">2.3.1.20</ecNumber>
    </recommendedName>
</protein>
<dbReference type="GO" id="GO:0004144">
    <property type="term" value="F:diacylglycerol O-acyltransferase activity"/>
    <property type="evidence" value="ECO:0007669"/>
    <property type="project" value="UniProtKB-EC"/>
</dbReference>
<evidence type="ECO:0000256" key="8">
    <source>
        <dbReference type="ARBA" id="ARBA00023098"/>
    </source>
</evidence>
<evidence type="ECO:0000256" key="9">
    <source>
        <dbReference type="ARBA" id="ARBA00023315"/>
    </source>
</evidence>
<evidence type="ECO:0000259" key="12">
    <source>
        <dbReference type="Pfam" id="PF06974"/>
    </source>
</evidence>
<dbReference type="Pfam" id="PF03007">
    <property type="entry name" value="WS_DGAT_cat"/>
    <property type="match status" value="1"/>
</dbReference>
<sequence>MTMERLASVDAAWLRMEEPTNLMMITAVLWFEERPDWERLEAVLRERLVDRFPRFRQRLVVPEGLLGVPFWEEDAAFRWDAHVSHLQVPPPGDREALEALVSEWMSVPLERSRPLWQAHLVEGFGKGGALLVRIHHTLADGISLARVLLSLMDEGTEQHFTPEPSAREAPPAPSWMKLLRGARAVASGTRAALKRSAELIAEPIQVGDLVREGARGAATLKRLALLPSDPPTVLRGALGQAKRAVWSDPLPLEQVKATGRAMESTVNDVLLAALSGGLRRYLEERGGPVADLRAFVPVNLRPLDAPIPRELGNRFGLVFLDLPVKEVEPRRRLRLLKQRMDALKRSPEAALTFGMLGMAGMAPAALEKAVVEVVASKGSLVMTNVPGPRHPVYLAGTKLEGLMFWVPQTGKVSLGVSIFSYAGQVTVGVSVDAGLVPDPHRLVVAFQDELAALAAEASSPGSA</sequence>
<dbReference type="GO" id="GO:0019432">
    <property type="term" value="P:triglyceride biosynthetic process"/>
    <property type="evidence" value="ECO:0007669"/>
    <property type="project" value="UniProtKB-UniPathway"/>
</dbReference>
<dbReference type="InterPro" id="IPR004255">
    <property type="entry name" value="O-acyltransferase_WSD1_N"/>
</dbReference>
<organism evidence="13 14">
    <name type="scientific">Hyalangium minutum</name>
    <dbReference type="NCBI Taxonomy" id="394096"/>
    <lineage>
        <taxon>Bacteria</taxon>
        <taxon>Pseudomonadati</taxon>
        <taxon>Myxococcota</taxon>
        <taxon>Myxococcia</taxon>
        <taxon>Myxococcales</taxon>
        <taxon>Cystobacterineae</taxon>
        <taxon>Archangiaceae</taxon>
        <taxon>Hyalangium</taxon>
    </lineage>
</organism>
<comment type="caution">
    <text evidence="13">The sequence shown here is derived from an EMBL/GenBank/DDBJ whole genome shotgun (WGS) entry which is preliminary data.</text>
</comment>
<keyword evidence="8" id="KW-0443">Lipid metabolism</keyword>
<dbReference type="InterPro" id="IPR045034">
    <property type="entry name" value="O-acyltransferase_WSD1-like"/>
</dbReference>
<evidence type="ECO:0000256" key="5">
    <source>
        <dbReference type="ARBA" id="ARBA00022516"/>
    </source>
</evidence>
<evidence type="ECO:0000256" key="1">
    <source>
        <dbReference type="ARBA" id="ARBA00004771"/>
    </source>
</evidence>
<evidence type="ECO:0000256" key="2">
    <source>
        <dbReference type="ARBA" id="ARBA00005189"/>
    </source>
</evidence>
<keyword evidence="6 13" id="KW-0808">Transferase</keyword>
<dbReference type="Gene3D" id="3.30.559.10">
    <property type="entry name" value="Chloramphenicol acetyltransferase-like domain"/>
    <property type="match status" value="1"/>
</dbReference>
<evidence type="ECO:0000313" key="13">
    <source>
        <dbReference type="EMBL" id="KFE60137.1"/>
    </source>
</evidence>
<dbReference type="InterPro" id="IPR014292">
    <property type="entry name" value="Acyl_transf_WS/DGAT"/>
</dbReference>